<dbReference type="Gene3D" id="3.90.1410.10">
    <property type="entry name" value="set domain protein methyltransferase, domain 1"/>
    <property type="match status" value="1"/>
</dbReference>
<keyword evidence="2" id="KW-0732">Signal</keyword>
<feature type="coiled-coil region" evidence="1">
    <location>
        <begin position="390"/>
        <end position="417"/>
    </location>
</feature>
<dbReference type="SUPFAM" id="SSF82199">
    <property type="entry name" value="SET domain"/>
    <property type="match status" value="1"/>
</dbReference>
<dbReference type="AlphaFoldDB" id="A0A7S4AXK3"/>
<proteinExistence type="predicted"/>
<keyword evidence="1" id="KW-0175">Coiled coil</keyword>
<protein>
    <recommendedName>
        <fullName evidence="4">SET domain-containing protein</fullName>
    </recommendedName>
</protein>
<dbReference type="PANTHER" id="PTHR13271">
    <property type="entry name" value="UNCHARACTERIZED PUTATIVE METHYLTRANSFERASE"/>
    <property type="match status" value="1"/>
</dbReference>
<feature type="signal peptide" evidence="2">
    <location>
        <begin position="1"/>
        <end position="20"/>
    </location>
</feature>
<organism evidence="3">
    <name type="scientific">Pseudo-nitzschia australis</name>
    <dbReference type="NCBI Taxonomy" id="44445"/>
    <lineage>
        <taxon>Eukaryota</taxon>
        <taxon>Sar</taxon>
        <taxon>Stramenopiles</taxon>
        <taxon>Ochrophyta</taxon>
        <taxon>Bacillariophyta</taxon>
        <taxon>Bacillariophyceae</taxon>
        <taxon>Bacillariophycidae</taxon>
        <taxon>Bacillariales</taxon>
        <taxon>Bacillariaceae</taxon>
        <taxon>Pseudo-nitzschia</taxon>
    </lineage>
</organism>
<dbReference type="EMBL" id="HBIX01034816">
    <property type="protein sequence ID" value="CAE0729963.1"/>
    <property type="molecule type" value="Transcribed_RNA"/>
</dbReference>
<dbReference type="InterPro" id="IPR050600">
    <property type="entry name" value="SETD3_SETD6_MTase"/>
</dbReference>
<sequence>MYSSSPLLAAFCVFAVGCTASSSSSIPTSPRNVNDLSRWANQHGVVMHASLQWKQQKTEGDDDDTNDDNIGLELKESVEPGTVLLKIPRSIVFDARRIRNELEKESPEKVQKALEKLGQSGFDQHAEGFFIFVKVLRCCQEGESSLWSPYIQSLPRNFVEFSSAEKSCLTYYAKYIADFQEEKFEAFCDAAVGSGLVGGSSAMSSESEQARFAFCAVSSRFWKTSSSEERTAAIMKGTPPSPETDNATSELVPVGDMFNHREPPNVAITHEGDYVNFVYKGNNVGAADDQKDETKDLYITYGQPSNPHRFLGIFGFVPVGDMPNLWSHLVYVDNPFTDDVEKMVFRTSDGGIPKQVWDAVLYALLEPKHPPNEPPEFTEQQHAKYRTYTADILQGHINKQLQELAALRDRIKMVEALGTSGNIGLIRQHNEFLTDVFEKASKQILIAGELDEQQ</sequence>
<accession>A0A7S4AXK3</accession>
<reference evidence="3" key="1">
    <citation type="submission" date="2021-01" db="EMBL/GenBank/DDBJ databases">
        <authorList>
            <person name="Corre E."/>
            <person name="Pelletier E."/>
            <person name="Niang G."/>
            <person name="Scheremetjew M."/>
            <person name="Finn R."/>
            <person name="Kale V."/>
            <person name="Holt S."/>
            <person name="Cochrane G."/>
            <person name="Meng A."/>
            <person name="Brown T."/>
            <person name="Cohen L."/>
        </authorList>
    </citation>
    <scope>NUCLEOTIDE SEQUENCE</scope>
    <source>
        <strain evidence="3">10249 10 AB</strain>
    </source>
</reference>
<gene>
    <name evidence="3" type="ORF">PAUS00366_LOCUS22748</name>
</gene>
<dbReference type="InterPro" id="IPR046341">
    <property type="entry name" value="SET_dom_sf"/>
</dbReference>
<evidence type="ECO:0000256" key="2">
    <source>
        <dbReference type="SAM" id="SignalP"/>
    </source>
</evidence>
<evidence type="ECO:0000256" key="1">
    <source>
        <dbReference type="SAM" id="Coils"/>
    </source>
</evidence>
<evidence type="ECO:0000313" key="3">
    <source>
        <dbReference type="EMBL" id="CAE0729963.1"/>
    </source>
</evidence>
<feature type="chain" id="PRO_5031379723" description="SET domain-containing protein" evidence="2">
    <location>
        <begin position="21"/>
        <end position="454"/>
    </location>
</feature>
<name>A0A7S4AXK3_9STRA</name>
<dbReference type="CDD" id="cd10527">
    <property type="entry name" value="SET_LSMT"/>
    <property type="match status" value="1"/>
</dbReference>
<dbReference type="GO" id="GO:0016279">
    <property type="term" value="F:protein-lysine N-methyltransferase activity"/>
    <property type="evidence" value="ECO:0007669"/>
    <property type="project" value="TreeGrafter"/>
</dbReference>
<evidence type="ECO:0008006" key="4">
    <source>
        <dbReference type="Google" id="ProtNLM"/>
    </source>
</evidence>